<gene>
    <name evidence="5" type="ORF">EDE11_1388</name>
</gene>
<dbReference type="Pfam" id="PF02518">
    <property type="entry name" value="HATPase_c"/>
    <property type="match status" value="1"/>
</dbReference>
<dbReference type="GO" id="GO:0016301">
    <property type="term" value="F:kinase activity"/>
    <property type="evidence" value="ECO:0007669"/>
    <property type="project" value="UniProtKB-KW"/>
</dbReference>
<dbReference type="EMBL" id="SMCN01000038">
    <property type="protein sequence ID" value="TCV74222.1"/>
    <property type="molecule type" value="Genomic_DNA"/>
</dbReference>
<comment type="caution">
    <text evidence="5">The sequence shown here is derived from an EMBL/GenBank/DDBJ whole genome shotgun (WGS) entry which is preliminary data.</text>
</comment>
<keyword evidence="5" id="KW-0808">Transferase</keyword>
<dbReference type="InterPro" id="IPR005467">
    <property type="entry name" value="His_kinase_dom"/>
</dbReference>
<feature type="transmembrane region" description="Helical" evidence="3">
    <location>
        <begin position="15"/>
        <end position="33"/>
    </location>
</feature>
<keyword evidence="6" id="KW-1185">Reference proteome</keyword>
<evidence type="ECO:0000313" key="5">
    <source>
        <dbReference type="EMBL" id="TCV74222.1"/>
    </source>
</evidence>
<evidence type="ECO:0000256" key="1">
    <source>
        <dbReference type="ARBA" id="ARBA00000085"/>
    </source>
</evidence>
<keyword evidence="5" id="KW-0418">Kinase</keyword>
<dbReference type="InterPro" id="IPR036890">
    <property type="entry name" value="HATPase_C_sf"/>
</dbReference>
<organism evidence="5 6">
    <name type="scientific">Methylomonas methanica</name>
    <dbReference type="NCBI Taxonomy" id="421"/>
    <lineage>
        <taxon>Bacteria</taxon>
        <taxon>Pseudomonadati</taxon>
        <taxon>Pseudomonadota</taxon>
        <taxon>Gammaproteobacteria</taxon>
        <taxon>Methylococcales</taxon>
        <taxon>Methylococcaceae</taxon>
        <taxon>Methylomonas</taxon>
    </lineage>
</organism>
<evidence type="ECO:0000256" key="2">
    <source>
        <dbReference type="ARBA" id="ARBA00012438"/>
    </source>
</evidence>
<comment type="catalytic activity">
    <reaction evidence="1">
        <text>ATP + protein L-histidine = ADP + protein N-phospho-L-histidine.</text>
        <dbReference type="EC" id="2.7.13.3"/>
    </reaction>
</comment>
<dbReference type="PRINTS" id="PR00344">
    <property type="entry name" value="BCTRLSENSOR"/>
</dbReference>
<dbReference type="Gene3D" id="3.30.450.290">
    <property type="match status" value="1"/>
</dbReference>
<evidence type="ECO:0000259" key="4">
    <source>
        <dbReference type="PROSITE" id="PS50109"/>
    </source>
</evidence>
<dbReference type="Proteomes" id="UP000295649">
    <property type="component" value="Unassembled WGS sequence"/>
</dbReference>
<feature type="domain" description="Histidine kinase" evidence="4">
    <location>
        <begin position="277"/>
        <end position="510"/>
    </location>
</feature>
<dbReference type="InterPro" id="IPR003594">
    <property type="entry name" value="HATPase_dom"/>
</dbReference>
<dbReference type="EC" id="2.7.13.3" evidence="2"/>
<accession>A0ABY2CJC3</accession>
<keyword evidence="3" id="KW-1133">Transmembrane helix</keyword>
<name>A0ABY2CJC3_METMH</name>
<sequence>MNPRYRIDQRLRRRLLPLILIIVTVLLGLSLFFRVANIQKHAYQLASESARNIFRMIVLTRQWNAEHNGIYVFASDKNPSNPYLELAQRDIPLSDGRKLTMINPAYMTRQIAELAESDPQLHIRLHITSLKPIRPDNKPDDWEAHALQEFEQGQQEITSIEHQTNGNQLRYMAPLMVKPACLSCHAKQGYKEGDVRGGISVSLPMTAVEAAMQDEILASWISHGVSYSLLILISWGLLELLARRWRTLDETIEVLQETRKELVENEKMASLGRLVAGFAHELNTPVGVAVGAVSHADDTLEKLTELLTQDEVSELVLNQQISYLRESHHLALSNLRRAADLVHRFKRTSIDRSTQQKRMYRLHEVIDDVLTTLRNILKRTSIAIDVDCSDDLELCGTPGLLEQVLTNLITNSVAHGFENGTRPGQIRIKAVVSKARHLIIDYQDNGIGMTEEVRQKAFEPFFTTYREHGGSGLGLYVTYNIITQQMDGTVHLVSAPQEGTHFHIDCPIDSTPLPDKTL</sequence>
<reference evidence="5 6" key="1">
    <citation type="submission" date="2019-03" db="EMBL/GenBank/DDBJ databases">
        <title>Systems level insights into methane cycling in arid and semi-arid ecosystems.</title>
        <authorList>
            <person name="Kalyuzhnaya M."/>
        </authorList>
    </citation>
    <scope>NUCLEOTIDE SEQUENCE [LARGE SCALE GENOMIC DNA]</scope>
    <source>
        <strain evidence="5 6">S-1</strain>
    </source>
</reference>
<keyword evidence="3" id="KW-0472">Membrane</keyword>
<dbReference type="PANTHER" id="PTHR43065">
    <property type="entry name" value="SENSOR HISTIDINE KINASE"/>
    <property type="match status" value="1"/>
</dbReference>
<dbReference type="SMART" id="SM00387">
    <property type="entry name" value="HATPase_c"/>
    <property type="match status" value="1"/>
</dbReference>
<feature type="transmembrane region" description="Helical" evidence="3">
    <location>
        <begin position="217"/>
        <end position="238"/>
    </location>
</feature>
<dbReference type="SUPFAM" id="SSF55874">
    <property type="entry name" value="ATPase domain of HSP90 chaperone/DNA topoisomerase II/histidine kinase"/>
    <property type="match status" value="1"/>
</dbReference>
<keyword evidence="3" id="KW-0812">Transmembrane</keyword>
<evidence type="ECO:0000313" key="6">
    <source>
        <dbReference type="Proteomes" id="UP000295649"/>
    </source>
</evidence>
<dbReference type="Gene3D" id="3.30.565.10">
    <property type="entry name" value="Histidine kinase-like ATPase, C-terminal domain"/>
    <property type="match status" value="1"/>
</dbReference>
<dbReference type="PANTHER" id="PTHR43065:SF47">
    <property type="match status" value="1"/>
</dbReference>
<proteinExistence type="predicted"/>
<evidence type="ECO:0000256" key="3">
    <source>
        <dbReference type="SAM" id="Phobius"/>
    </source>
</evidence>
<dbReference type="InterPro" id="IPR004358">
    <property type="entry name" value="Sig_transdc_His_kin-like_C"/>
</dbReference>
<protein>
    <recommendedName>
        <fullName evidence="2">histidine kinase</fullName>
        <ecNumber evidence="2">2.7.13.3</ecNumber>
    </recommendedName>
</protein>
<dbReference type="PROSITE" id="PS50109">
    <property type="entry name" value="HIS_KIN"/>
    <property type="match status" value="1"/>
</dbReference>
<dbReference type="RefSeq" id="WP_082769316.1">
    <property type="nucleotide sequence ID" value="NZ_LUUF01000102.1"/>
</dbReference>
<dbReference type="Gene3D" id="1.10.287.130">
    <property type="match status" value="1"/>
</dbReference>
<dbReference type="InterPro" id="IPR021796">
    <property type="entry name" value="Tll0287-like_dom"/>
</dbReference>
<dbReference type="Pfam" id="PF11845">
    <property type="entry name" value="Tll0287-like"/>
    <property type="match status" value="1"/>
</dbReference>